<reference evidence="2" key="1">
    <citation type="submission" date="2020-10" db="EMBL/GenBank/DDBJ databases">
        <authorList>
            <person name="Castelo-Branco R."/>
            <person name="Eusebio N."/>
            <person name="Adriana R."/>
            <person name="Vieira A."/>
            <person name="Brugerolle De Fraissinette N."/>
            <person name="Rezende De Castro R."/>
            <person name="Schneider M.P."/>
            <person name="Vasconcelos V."/>
            <person name="Leao P.N."/>
        </authorList>
    </citation>
    <scope>NUCLEOTIDE SEQUENCE</scope>
    <source>
        <strain evidence="2">LEGE 06105</strain>
    </source>
</reference>
<keyword evidence="1" id="KW-0472">Membrane</keyword>
<evidence type="ECO:0000313" key="3">
    <source>
        <dbReference type="Proteomes" id="UP000620559"/>
    </source>
</evidence>
<sequence>MSQIDSERSNKSLLGQIGNLNQTTNDLSRFVFGMVDSLPIVRWVGYGLLILALFDVIEMFVPANFMNPNWEFQTFGALVERVAVPLIGFAFVFLAGLNEREKKETIILKILSWLTLLLGIIYFITVPLGIINTVRIHKQNNQQITVRLNQQKSVIEQVKKGLDGPVTEAQMQQFLARLNGGRAPEIKSPEELQQAKQQVSTFINQGENQLDNQVKVARSSQRLNLLKKSVKWNLGALVAGALFITIFRSTAWARRG</sequence>
<keyword evidence="3" id="KW-1185">Reference proteome</keyword>
<feature type="transmembrane region" description="Helical" evidence="1">
    <location>
        <begin position="110"/>
        <end position="131"/>
    </location>
</feature>
<keyword evidence="1" id="KW-0812">Transmembrane</keyword>
<feature type="transmembrane region" description="Helical" evidence="1">
    <location>
        <begin position="232"/>
        <end position="253"/>
    </location>
</feature>
<protein>
    <submittedName>
        <fullName evidence="2">Uncharacterized protein</fullName>
    </submittedName>
</protein>
<dbReference type="RefSeq" id="WP_193922358.1">
    <property type="nucleotide sequence ID" value="NZ_JADEWL010000061.1"/>
</dbReference>
<accession>A0A8J7FDP7</accession>
<evidence type="ECO:0000313" key="2">
    <source>
        <dbReference type="EMBL" id="MBE9214493.1"/>
    </source>
</evidence>
<dbReference type="EMBL" id="JADEWL010000061">
    <property type="protein sequence ID" value="MBE9214493.1"/>
    <property type="molecule type" value="Genomic_DNA"/>
</dbReference>
<gene>
    <name evidence="2" type="ORF">IQ247_17765</name>
</gene>
<organism evidence="2 3">
    <name type="scientific">Plectonema cf. radiosum LEGE 06105</name>
    <dbReference type="NCBI Taxonomy" id="945769"/>
    <lineage>
        <taxon>Bacteria</taxon>
        <taxon>Bacillati</taxon>
        <taxon>Cyanobacteriota</taxon>
        <taxon>Cyanophyceae</taxon>
        <taxon>Oscillatoriophycideae</taxon>
        <taxon>Oscillatoriales</taxon>
        <taxon>Microcoleaceae</taxon>
        <taxon>Plectonema</taxon>
    </lineage>
</organism>
<dbReference type="AlphaFoldDB" id="A0A8J7FDP7"/>
<dbReference type="Proteomes" id="UP000620559">
    <property type="component" value="Unassembled WGS sequence"/>
</dbReference>
<evidence type="ECO:0000256" key="1">
    <source>
        <dbReference type="SAM" id="Phobius"/>
    </source>
</evidence>
<name>A0A8J7FDP7_9CYAN</name>
<dbReference type="InterPro" id="IPR047709">
    <property type="entry name" value="HpsJ-like"/>
</dbReference>
<feature type="transmembrane region" description="Helical" evidence="1">
    <location>
        <begin position="78"/>
        <end position="98"/>
    </location>
</feature>
<proteinExistence type="predicted"/>
<keyword evidence="1" id="KW-1133">Transmembrane helix</keyword>
<dbReference type="NCBIfam" id="NF038305">
    <property type="entry name" value="HpsJ_fam"/>
    <property type="match status" value="1"/>
</dbReference>
<comment type="caution">
    <text evidence="2">The sequence shown here is derived from an EMBL/GenBank/DDBJ whole genome shotgun (WGS) entry which is preliminary data.</text>
</comment>
<feature type="transmembrane region" description="Helical" evidence="1">
    <location>
        <begin position="43"/>
        <end position="66"/>
    </location>
</feature>